<evidence type="ECO:0000313" key="12">
    <source>
        <dbReference type="Proteomes" id="UP000636709"/>
    </source>
</evidence>
<dbReference type="GO" id="GO:0016020">
    <property type="term" value="C:membrane"/>
    <property type="evidence" value="ECO:0007669"/>
    <property type="project" value="UniProtKB-SubCell"/>
</dbReference>
<comment type="subcellular location">
    <subcellularLocation>
        <location evidence="1">Membrane</location>
    </subcellularLocation>
</comment>
<evidence type="ECO:0000256" key="9">
    <source>
        <dbReference type="SAM" id="Phobius"/>
    </source>
</evidence>
<dbReference type="PANTHER" id="PTHR46539">
    <property type="entry name" value="E3 UBIQUITIN-PROTEIN LIGASE ATL42"/>
    <property type="match status" value="1"/>
</dbReference>
<accession>A0A835KNR0</accession>
<dbReference type="Proteomes" id="UP000636709">
    <property type="component" value="Unassembled WGS sequence"/>
</dbReference>
<evidence type="ECO:0000256" key="7">
    <source>
        <dbReference type="ARBA" id="ARBA00023136"/>
    </source>
</evidence>
<keyword evidence="12" id="KW-1185">Reference proteome</keyword>
<evidence type="ECO:0000256" key="1">
    <source>
        <dbReference type="ARBA" id="ARBA00004370"/>
    </source>
</evidence>
<reference evidence="11" key="1">
    <citation type="submission" date="2020-07" db="EMBL/GenBank/DDBJ databases">
        <title>Genome sequence and genetic diversity analysis of an under-domesticated orphan crop, white fonio (Digitaria exilis).</title>
        <authorList>
            <person name="Bennetzen J.L."/>
            <person name="Chen S."/>
            <person name="Ma X."/>
            <person name="Wang X."/>
            <person name="Yssel A.E.J."/>
            <person name="Chaluvadi S.R."/>
            <person name="Johnson M."/>
            <person name="Gangashetty P."/>
            <person name="Hamidou F."/>
            <person name="Sanogo M.D."/>
            <person name="Zwaenepoel A."/>
            <person name="Wallace J."/>
            <person name="Van De Peer Y."/>
            <person name="Van Deynze A."/>
        </authorList>
    </citation>
    <scope>NUCLEOTIDE SEQUENCE</scope>
    <source>
        <tissue evidence="11">Leaves</tissue>
    </source>
</reference>
<dbReference type="CDD" id="cd16461">
    <property type="entry name" value="RING-H2_EL5-like"/>
    <property type="match status" value="1"/>
</dbReference>
<gene>
    <name evidence="11" type="ORF">HU200_010085</name>
</gene>
<feature type="domain" description="RING-type" evidence="10">
    <location>
        <begin position="98"/>
        <end position="140"/>
    </location>
</feature>
<evidence type="ECO:0000256" key="6">
    <source>
        <dbReference type="ARBA" id="ARBA00022989"/>
    </source>
</evidence>
<dbReference type="OrthoDB" id="8062037at2759"/>
<evidence type="ECO:0000259" key="10">
    <source>
        <dbReference type="PROSITE" id="PS50089"/>
    </source>
</evidence>
<dbReference type="AlphaFoldDB" id="A0A835KNR0"/>
<proteinExistence type="predicted"/>
<dbReference type="SMART" id="SM00184">
    <property type="entry name" value="RING"/>
    <property type="match status" value="1"/>
</dbReference>
<dbReference type="Pfam" id="PF13639">
    <property type="entry name" value="zf-RING_2"/>
    <property type="match status" value="1"/>
</dbReference>
<evidence type="ECO:0000256" key="5">
    <source>
        <dbReference type="ARBA" id="ARBA00022833"/>
    </source>
</evidence>
<keyword evidence="6 9" id="KW-1133">Transmembrane helix</keyword>
<dbReference type="PROSITE" id="PS50089">
    <property type="entry name" value="ZF_RING_2"/>
    <property type="match status" value="1"/>
</dbReference>
<comment type="caution">
    <text evidence="11">The sequence shown here is derived from an EMBL/GenBank/DDBJ whole genome shotgun (WGS) entry which is preliminary data.</text>
</comment>
<dbReference type="PANTHER" id="PTHR46539:SF29">
    <property type="entry name" value="(WILD MALAYSIAN BANANA) HYPOTHETICAL PROTEIN"/>
    <property type="match status" value="1"/>
</dbReference>
<organism evidence="11 12">
    <name type="scientific">Digitaria exilis</name>
    <dbReference type="NCBI Taxonomy" id="1010633"/>
    <lineage>
        <taxon>Eukaryota</taxon>
        <taxon>Viridiplantae</taxon>
        <taxon>Streptophyta</taxon>
        <taxon>Embryophyta</taxon>
        <taxon>Tracheophyta</taxon>
        <taxon>Spermatophyta</taxon>
        <taxon>Magnoliopsida</taxon>
        <taxon>Liliopsida</taxon>
        <taxon>Poales</taxon>
        <taxon>Poaceae</taxon>
        <taxon>PACMAD clade</taxon>
        <taxon>Panicoideae</taxon>
        <taxon>Panicodae</taxon>
        <taxon>Paniceae</taxon>
        <taxon>Anthephorinae</taxon>
        <taxon>Digitaria</taxon>
    </lineage>
</organism>
<name>A0A835KNR0_9POAL</name>
<keyword evidence="4 8" id="KW-0863">Zinc-finger</keyword>
<evidence type="ECO:0000256" key="8">
    <source>
        <dbReference type="PROSITE-ProRule" id="PRU00175"/>
    </source>
</evidence>
<evidence type="ECO:0000256" key="3">
    <source>
        <dbReference type="ARBA" id="ARBA00022723"/>
    </source>
</evidence>
<sequence>MASYVPTPATSQLQDRQTTKGTVIFSYTCVGLTGTALVGVLFFFFYQHYFRRAPVTAAGEEANPGAEDLHVGVDVTKLPEHAYTQSSRRRSSGDAAQCSVCLGAVKPGEMVRRLPLCRHLYHVECIDMWLASHATCPLCRSDVEPPVDGQAAPTVPPQELPV</sequence>
<dbReference type="InterPro" id="IPR013083">
    <property type="entry name" value="Znf_RING/FYVE/PHD"/>
</dbReference>
<keyword evidence="7 9" id="KW-0472">Membrane</keyword>
<feature type="transmembrane region" description="Helical" evidence="9">
    <location>
        <begin position="24"/>
        <end position="46"/>
    </location>
</feature>
<evidence type="ECO:0000256" key="4">
    <source>
        <dbReference type="ARBA" id="ARBA00022771"/>
    </source>
</evidence>
<dbReference type="EMBL" id="JACEFO010000708">
    <property type="protein sequence ID" value="KAF8760463.1"/>
    <property type="molecule type" value="Genomic_DNA"/>
</dbReference>
<evidence type="ECO:0000256" key="2">
    <source>
        <dbReference type="ARBA" id="ARBA00022692"/>
    </source>
</evidence>
<keyword evidence="2 9" id="KW-0812">Transmembrane</keyword>
<evidence type="ECO:0000313" key="11">
    <source>
        <dbReference type="EMBL" id="KAF8760463.1"/>
    </source>
</evidence>
<dbReference type="GO" id="GO:0008270">
    <property type="term" value="F:zinc ion binding"/>
    <property type="evidence" value="ECO:0007669"/>
    <property type="project" value="UniProtKB-KW"/>
</dbReference>
<dbReference type="InterPro" id="IPR001841">
    <property type="entry name" value="Znf_RING"/>
</dbReference>
<keyword evidence="3" id="KW-0479">Metal-binding</keyword>
<dbReference type="SUPFAM" id="SSF57850">
    <property type="entry name" value="RING/U-box"/>
    <property type="match status" value="1"/>
</dbReference>
<dbReference type="Gene3D" id="3.30.40.10">
    <property type="entry name" value="Zinc/RING finger domain, C3HC4 (zinc finger)"/>
    <property type="match status" value="1"/>
</dbReference>
<protein>
    <recommendedName>
        <fullName evidence="10">RING-type domain-containing protein</fullName>
    </recommendedName>
</protein>
<keyword evidence="5" id="KW-0862">Zinc</keyword>